<gene>
    <name evidence="3" type="ORF">TWF106_002941</name>
    <name evidence="2" type="ORF">TWF788_005191</name>
</gene>
<evidence type="ECO:0000256" key="1">
    <source>
        <dbReference type="SAM" id="Phobius"/>
    </source>
</evidence>
<dbReference type="Gene3D" id="1.25.40.20">
    <property type="entry name" value="Ankyrin repeat-containing domain"/>
    <property type="match status" value="1"/>
</dbReference>
<dbReference type="AlphaFoldDB" id="A0A7C8UXB6"/>
<dbReference type="InterPro" id="IPR036770">
    <property type="entry name" value="Ankyrin_rpt-contain_sf"/>
</dbReference>
<dbReference type="EMBL" id="JAABOE010000024">
    <property type="protein sequence ID" value="KAF3184487.1"/>
    <property type="molecule type" value="Genomic_DNA"/>
</dbReference>
<dbReference type="Proteomes" id="UP000472727">
    <property type="component" value="Unassembled WGS sequence"/>
</dbReference>
<keyword evidence="1" id="KW-1133">Transmembrane helix</keyword>
<evidence type="ECO:0000313" key="3">
    <source>
        <dbReference type="EMBL" id="KAF3225060.1"/>
    </source>
</evidence>
<organism evidence="3 4">
    <name type="scientific">Orbilia oligospora</name>
    <name type="common">Nematode-trapping fungus</name>
    <name type="synonym">Arthrobotrys oligospora</name>
    <dbReference type="NCBI Taxonomy" id="2813651"/>
    <lineage>
        <taxon>Eukaryota</taxon>
        <taxon>Fungi</taxon>
        <taxon>Dikarya</taxon>
        <taxon>Ascomycota</taxon>
        <taxon>Pezizomycotina</taxon>
        <taxon>Orbiliomycetes</taxon>
        <taxon>Orbiliales</taxon>
        <taxon>Orbiliaceae</taxon>
        <taxon>Orbilia</taxon>
    </lineage>
</organism>
<feature type="transmembrane region" description="Helical" evidence="1">
    <location>
        <begin position="100"/>
        <end position="121"/>
    </location>
</feature>
<proteinExistence type="predicted"/>
<feature type="transmembrane region" description="Helical" evidence="1">
    <location>
        <begin position="21"/>
        <end position="40"/>
    </location>
</feature>
<protein>
    <submittedName>
        <fullName evidence="3">Uncharacterized protein</fullName>
    </submittedName>
</protein>
<keyword evidence="1" id="KW-0812">Transmembrane</keyword>
<evidence type="ECO:0000313" key="5">
    <source>
        <dbReference type="Proteomes" id="UP000479691"/>
    </source>
</evidence>
<sequence>MDLVRWNVPLQYQKWQCALSIEIIPLLTGIGLLSLLRLAVHCDAYETVQAIFKSHQGLNITWEILYEAAWFARPETFDLIVGQYWISVGDMHNEVMNFELILLVTIIAGSLYKVINILPFTKTDYDYGRERTPLGVAAFLGRLDICKFLLGSGASKYLSKYENEAGEKGNFAIQTILQMAINERGEAQSGKELTDGVQGLTRLDMP</sequence>
<reference evidence="4 5" key="1">
    <citation type="submission" date="2019-06" db="EMBL/GenBank/DDBJ databases">
        <authorList>
            <person name="Palmer J.M."/>
        </authorList>
    </citation>
    <scope>NUCLEOTIDE SEQUENCE [LARGE SCALE GENOMIC DNA]</scope>
    <source>
        <strain evidence="3 4">TWF106</strain>
        <strain evidence="2 5">TWF788</strain>
    </source>
</reference>
<dbReference type="Proteomes" id="UP000479691">
    <property type="component" value="Unassembled WGS sequence"/>
</dbReference>
<dbReference type="EMBL" id="WIWS01000016">
    <property type="protein sequence ID" value="KAF3225060.1"/>
    <property type="molecule type" value="Genomic_DNA"/>
</dbReference>
<accession>A0A7C8UXB6</accession>
<keyword evidence="1" id="KW-0472">Membrane</keyword>
<comment type="caution">
    <text evidence="3">The sequence shown here is derived from an EMBL/GenBank/DDBJ whole genome shotgun (WGS) entry which is preliminary data.</text>
</comment>
<evidence type="ECO:0000313" key="2">
    <source>
        <dbReference type="EMBL" id="KAF3184487.1"/>
    </source>
</evidence>
<dbReference type="SUPFAM" id="SSF48403">
    <property type="entry name" value="Ankyrin repeat"/>
    <property type="match status" value="1"/>
</dbReference>
<evidence type="ECO:0000313" key="4">
    <source>
        <dbReference type="Proteomes" id="UP000472727"/>
    </source>
</evidence>
<name>A0A7C8UXB6_ORBOL</name>